<proteinExistence type="predicted"/>
<evidence type="ECO:0000313" key="1">
    <source>
        <dbReference type="EMBL" id="KOO06928.1"/>
    </source>
</evidence>
<protein>
    <submittedName>
        <fullName evidence="1">Uncharacterized protein</fullName>
    </submittedName>
</protein>
<dbReference type="PATRIC" id="fig|171383.3.peg.2988"/>
<sequence>MECSHVVASVGGKFIVLGDVATQYREWTAQVEDFNEKNRTHVVTPPPEFKFAKYCMNCGEKINQDAVKTALRGGDESR</sequence>
<reference evidence="2" key="1">
    <citation type="submission" date="2015-08" db="EMBL/GenBank/DDBJ databases">
        <title>Vibrio galatheae sp. nov., a novel member of the Vibrionaceae family isolated from the Solomon Islands.</title>
        <authorList>
            <person name="Giubergia S."/>
            <person name="Machado H."/>
            <person name="Mateiu R.V."/>
            <person name="Gram L."/>
        </authorList>
    </citation>
    <scope>NUCLEOTIDE SEQUENCE [LARGE SCALE GENOMIC DNA]</scope>
    <source>
        <strain evidence="2">DSM 19134</strain>
    </source>
</reference>
<dbReference type="RefSeq" id="WP_053409852.1">
    <property type="nucleotide sequence ID" value="NZ_LHPI01000013.1"/>
</dbReference>
<comment type="caution">
    <text evidence="1">The sequence shown here is derived from an EMBL/GenBank/DDBJ whole genome shotgun (WGS) entry which is preliminary data.</text>
</comment>
<organism evidence="1 2">
    <name type="scientific">Vibrio hepatarius</name>
    <dbReference type="NCBI Taxonomy" id="171383"/>
    <lineage>
        <taxon>Bacteria</taxon>
        <taxon>Pseudomonadati</taxon>
        <taxon>Pseudomonadota</taxon>
        <taxon>Gammaproteobacteria</taxon>
        <taxon>Vibrionales</taxon>
        <taxon>Vibrionaceae</taxon>
        <taxon>Vibrio</taxon>
        <taxon>Vibrio oreintalis group</taxon>
    </lineage>
</organism>
<gene>
    <name evidence="1" type="ORF">AKJ31_14610</name>
</gene>
<dbReference type="Proteomes" id="UP000037530">
    <property type="component" value="Unassembled WGS sequence"/>
</dbReference>
<evidence type="ECO:0000313" key="2">
    <source>
        <dbReference type="Proteomes" id="UP000037530"/>
    </source>
</evidence>
<dbReference type="STRING" id="171383.AKJ31_14610"/>
<dbReference type="EMBL" id="LHPI01000013">
    <property type="protein sequence ID" value="KOO06928.1"/>
    <property type="molecule type" value="Genomic_DNA"/>
</dbReference>
<keyword evidence="2" id="KW-1185">Reference proteome</keyword>
<accession>A0A0M0HZ62</accession>
<dbReference type="AlphaFoldDB" id="A0A0M0HZ62"/>
<name>A0A0M0HZ62_9VIBR</name>